<keyword evidence="2" id="KW-1185">Reference proteome</keyword>
<sequence length="391" mass="41790">MYKIQTLNAISDIIHTQLSADKYTVSKDEPVPDAILVRSAAMHDMEFGPELLAIGRAGAGVNNIPIDRCSKEGIVVFNTPGANANAVAELVISGMMMCGRKIADALEWVKTLKGKGDEVAKLVEKGKSQFVGAEVRGKTLGVIGLGAIGSIVANAASRGLGMNVIGYDPGISVERAWSLSTSVHRAASEEEVLAQADFITFHVPLNDETRGSINADKFAKMKDGACILNFARGELVNTADMLAALASGKIGRYVTDFPNDDLIGVENAVCIPHLGASTPESEENCASMAAAEIRDYLETGSIHNSVNYPEVQLGEPEAVRVLVLHENIPNMISNITAAAAKEGINIENMVNKSRKDMSVTVMEMAELPSSHALQTLQELQGIIRIRTFTKE</sequence>
<proteinExistence type="predicted"/>
<protein>
    <submittedName>
        <fullName evidence="1">3-phosphoglycerate dehydrogenase</fullName>
    </submittedName>
</protein>
<evidence type="ECO:0000313" key="1">
    <source>
        <dbReference type="EMBL" id="QUC68292.1"/>
    </source>
</evidence>
<accession>A0AC61MYQ8</accession>
<dbReference type="EMBL" id="CP068393">
    <property type="protein sequence ID" value="QUC68292.1"/>
    <property type="molecule type" value="Genomic_DNA"/>
</dbReference>
<name>A0AC61MYQ8_9FIRM</name>
<gene>
    <name evidence="1" type="ORF">JYE49_06250</name>
</gene>
<reference evidence="1" key="1">
    <citation type="submission" date="2021-01" db="EMBL/GenBank/DDBJ databases">
        <title>Complete genome sequence of Clostridiales bacterium R-7.</title>
        <authorList>
            <person name="Mahoney-Kurpe S.C."/>
            <person name="Palevich N."/>
            <person name="Koike S."/>
            <person name="Moon C.D."/>
            <person name="Attwood G.T."/>
        </authorList>
    </citation>
    <scope>NUCLEOTIDE SEQUENCE</scope>
    <source>
        <strain evidence="1">R-7</strain>
    </source>
</reference>
<evidence type="ECO:0000313" key="2">
    <source>
        <dbReference type="Proteomes" id="UP000682782"/>
    </source>
</evidence>
<organism evidence="1 2">
    <name type="scientific">Aristaeella hokkaidonensis</name>
    <dbReference type="NCBI Taxonomy" id="3046382"/>
    <lineage>
        <taxon>Bacteria</taxon>
        <taxon>Bacillati</taxon>
        <taxon>Bacillota</taxon>
        <taxon>Clostridia</taxon>
        <taxon>Eubacteriales</taxon>
        <taxon>Aristaeellaceae</taxon>
        <taxon>Aristaeella</taxon>
    </lineage>
</organism>
<dbReference type="Proteomes" id="UP000682782">
    <property type="component" value="Chromosome"/>
</dbReference>